<accession>A0AA40KBA0</accession>
<dbReference type="SUPFAM" id="SSF49482">
    <property type="entry name" value="Aromatic compound dioxygenase"/>
    <property type="match status" value="1"/>
</dbReference>
<dbReference type="EMBL" id="JAUKUD010000001">
    <property type="protein sequence ID" value="KAK0752685.1"/>
    <property type="molecule type" value="Genomic_DNA"/>
</dbReference>
<dbReference type="PANTHER" id="PTHR34315">
    <property type="match status" value="1"/>
</dbReference>
<dbReference type="Gene3D" id="2.60.130.10">
    <property type="entry name" value="Aromatic compound dioxygenase"/>
    <property type="match status" value="1"/>
</dbReference>
<dbReference type="AlphaFoldDB" id="A0AA40KBA0"/>
<organism evidence="3 4">
    <name type="scientific">Schizothecium vesticola</name>
    <dbReference type="NCBI Taxonomy" id="314040"/>
    <lineage>
        <taxon>Eukaryota</taxon>
        <taxon>Fungi</taxon>
        <taxon>Dikarya</taxon>
        <taxon>Ascomycota</taxon>
        <taxon>Pezizomycotina</taxon>
        <taxon>Sordariomycetes</taxon>
        <taxon>Sordariomycetidae</taxon>
        <taxon>Sordariales</taxon>
        <taxon>Schizotheciaceae</taxon>
        <taxon>Schizothecium</taxon>
    </lineage>
</organism>
<keyword evidence="1" id="KW-0732">Signal</keyword>
<dbReference type="GO" id="GO:0008199">
    <property type="term" value="F:ferric iron binding"/>
    <property type="evidence" value="ECO:0007669"/>
    <property type="project" value="InterPro"/>
</dbReference>
<dbReference type="Pfam" id="PF00775">
    <property type="entry name" value="Dioxygenase_C"/>
    <property type="match status" value="1"/>
</dbReference>
<dbReference type="CDD" id="cd03457">
    <property type="entry name" value="intradiol_dioxygenase_like"/>
    <property type="match status" value="1"/>
</dbReference>
<protein>
    <submittedName>
        <fullName evidence="3">Intradiol ring-cleavage dioxygenase</fullName>
    </submittedName>
</protein>
<evidence type="ECO:0000313" key="4">
    <source>
        <dbReference type="Proteomes" id="UP001172155"/>
    </source>
</evidence>
<keyword evidence="3" id="KW-0560">Oxidoreductase</keyword>
<evidence type="ECO:0000313" key="3">
    <source>
        <dbReference type="EMBL" id="KAK0752685.1"/>
    </source>
</evidence>
<dbReference type="PANTHER" id="PTHR34315:SF1">
    <property type="entry name" value="INTRADIOL RING-CLEAVAGE DIOXYGENASES DOMAIN-CONTAINING PROTEIN-RELATED"/>
    <property type="match status" value="1"/>
</dbReference>
<keyword evidence="4" id="KW-1185">Reference proteome</keyword>
<feature type="domain" description="Intradiol ring-cleavage dioxygenases" evidence="2">
    <location>
        <begin position="139"/>
        <end position="233"/>
    </location>
</feature>
<dbReference type="InterPro" id="IPR000627">
    <property type="entry name" value="Intradiol_dOase_C"/>
</dbReference>
<feature type="chain" id="PRO_5041268421" evidence="1">
    <location>
        <begin position="20"/>
        <end position="386"/>
    </location>
</feature>
<evidence type="ECO:0000256" key="1">
    <source>
        <dbReference type="SAM" id="SignalP"/>
    </source>
</evidence>
<name>A0AA40KBA0_9PEZI</name>
<gene>
    <name evidence="3" type="ORF">B0T18DRAFT_315052</name>
</gene>
<proteinExistence type="predicted"/>
<evidence type="ECO:0000259" key="2">
    <source>
        <dbReference type="Pfam" id="PF00775"/>
    </source>
</evidence>
<keyword evidence="3" id="KW-0223">Dioxygenase</keyword>
<dbReference type="Proteomes" id="UP001172155">
    <property type="component" value="Unassembled WGS sequence"/>
</dbReference>
<feature type="signal peptide" evidence="1">
    <location>
        <begin position="1"/>
        <end position="19"/>
    </location>
</feature>
<dbReference type="GO" id="GO:0016702">
    <property type="term" value="F:oxidoreductase activity, acting on single donors with incorporation of molecular oxygen, incorporation of two atoms of oxygen"/>
    <property type="evidence" value="ECO:0007669"/>
    <property type="project" value="InterPro"/>
</dbReference>
<sequence>MRGLATFTLLLSAPLLSVAHSGKEAEAELALRKRFLEIHTNNLDHCAGKLNARGSISERAMRRRADKVASLMGVSSAEAAIHARQLTSVTKSHKSSKAFTGKTDPALVFAESNSCVLSPETTEGPFYILGEDIRTEIVEGQAGIPLHLDIQIIDVQTCKPIPNTFIEMWNANGTGVYSGALAVVNGLSGMNDKSLLNKNFLRGAQKTDEHGVAQFQTIFPGHYDGRAPHIHVISHLNASARANNTIWDSRVTHVGQVFFDQDLVNSVKKVAPYSTNRQNLLLNSADNILLQEAATSDPFFNYVLLGNSLEKDGVFAWFSFGVNQTFTREVMSVAMRYKEGNKMVTTNPKVPGLDQIFPGGFPTAYNPGMGGFGGGGGGGARPTGRP</sequence>
<comment type="caution">
    <text evidence="3">The sequence shown here is derived from an EMBL/GenBank/DDBJ whole genome shotgun (WGS) entry which is preliminary data.</text>
</comment>
<dbReference type="InterPro" id="IPR015889">
    <property type="entry name" value="Intradiol_dOase_core"/>
</dbReference>
<reference evidence="3" key="1">
    <citation type="submission" date="2023-06" db="EMBL/GenBank/DDBJ databases">
        <title>Genome-scale phylogeny and comparative genomics of the fungal order Sordariales.</title>
        <authorList>
            <consortium name="Lawrence Berkeley National Laboratory"/>
            <person name="Hensen N."/>
            <person name="Bonometti L."/>
            <person name="Westerberg I."/>
            <person name="Brannstrom I.O."/>
            <person name="Guillou S."/>
            <person name="Cros-Aarteil S."/>
            <person name="Calhoun S."/>
            <person name="Haridas S."/>
            <person name="Kuo A."/>
            <person name="Mondo S."/>
            <person name="Pangilinan J."/>
            <person name="Riley R."/>
            <person name="LaButti K."/>
            <person name="Andreopoulos B."/>
            <person name="Lipzen A."/>
            <person name="Chen C."/>
            <person name="Yanf M."/>
            <person name="Daum C."/>
            <person name="Ng V."/>
            <person name="Clum A."/>
            <person name="Steindorff A."/>
            <person name="Ohm R."/>
            <person name="Martin F."/>
            <person name="Silar P."/>
            <person name="Natvig D."/>
            <person name="Lalanne C."/>
            <person name="Gautier V."/>
            <person name="Ament-velasquez S.L."/>
            <person name="Kruys A."/>
            <person name="Hutchinson M.I."/>
            <person name="Powell A.J."/>
            <person name="Barry K."/>
            <person name="Miller A.N."/>
            <person name="Grigoriev I.V."/>
            <person name="Debuchy R."/>
            <person name="Gladieux P."/>
            <person name="Thoren M.H."/>
            <person name="Johannesson H."/>
        </authorList>
    </citation>
    <scope>NUCLEOTIDE SEQUENCE</scope>
    <source>
        <strain evidence="3">SMH3187-1</strain>
    </source>
</reference>